<organism evidence="2 3">
    <name type="scientific">Enterocloster asparagiformis</name>
    <dbReference type="NCBI Taxonomy" id="333367"/>
    <lineage>
        <taxon>Bacteria</taxon>
        <taxon>Bacillati</taxon>
        <taxon>Bacillota</taxon>
        <taxon>Clostridia</taxon>
        <taxon>Lachnospirales</taxon>
        <taxon>Lachnospiraceae</taxon>
        <taxon>Enterocloster</taxon>
    </lineage>
</organism>
<dbReference type="InterPro" id="IPR032834">
    <property type="entry name" value="NatK-like_C"/>
</dbReference>
<accession>A0A413F9D1</accession>
<name>A0A413F9D1_9FIRM</name>
<feature type="domain" description="Sensor histidine kinase NatK-like C-terminal" evidence="1">
    <location>
        <begin position="529"/>
        <end position="626"/>
    </location>
</feature>
<dbReference type="SUPFAM" id="SSF49785">
    <property type="entry name" value="Galactose-binding domain-like"/>
    <property type="match status" value="1"/>
</dbReference>
<dbReference type="EMBL" id="QSBM01000021">
    <property type="protein sequence ID" value="RGX24574.1"/>
    <property type="molecule type" value="Genomic_DNA"/>
</dbReference>
<dbReference type="Proteomes" id="UP000283880">
    <property type="component" value="Unassembled WGS sequence"/>
</dbReference>
<dbReference type="InterPro" id="IPR036890">
    <property type="entry name" value="HATPase_C_sf"/>
</dbReference>
<dbReference type="SUPFAM" id="SSF55874">
    <property type="entry name" value="ATPase domain of HSP90 chaperone/DNA topoisomerase II/histidine kinase"/>
    <property type="match status" value="1"/>
</dbReference>
<dbReference type="PROSITE" id="PS51257">
    <property type="entry name" value="PROKAR_LIPOPROTEIN"/>
    <property type="match status" value="1"/>
</dbReference>
<evidence type="ECO:0000313" key="2">
    <source>
        <dbReference type="EMBL" id="RGX24574.1"/>
    </source>
</evidence>
<reference evidence="2 3" key="1">
    <citation type="submission" date="2018-08" db="EMBL/GenBank/DDBJ databases">
        <title>A genome reference for cultivated species of the human gut microbiota.</title>
        <authorList>
            <person name="Zou Y."/>
            <person name="Xue W."/>
            <person name="Luo G."/>
        </authorList>
    </citation>
    <scope>NUCLEOTIDE SEQUENCE [LARGE SCALE GENOMIC DNA]</scope>
    <source>
        <strain evidence="2 3">AF04-15</strain>
    </source>
</reference>
<dbReference type="CDD" id="cd16935">
    <property type="entry name" value="HATPase_AgrC-ComD-like"/>
    <property type="match status" value="1"/>
</dbReference>
<dbReference type="InterPro" id="IPR008979">
    <property type="entry name" value="Galactose-bd-like_sf"/>
</dbReference>
<evidence type="ECO:0000313" key="3">
    <source>
        <dbReference type="Proteomes" id="UP000283880"/>
    </source>
</evidence>
<dbReference type="Pfam" id="PF14501">
    <property type="entry name" value="HATPase_c_5"/>
    <property type="match status" value="1"/>
</dbReference>
<gene>
    <name evidence="2" type="ORF">DWV29_22675</name>
</gene>
<dbReference type="OrthoDB" id="9813149at2"/>
<dbReference type="RefSeq" id="WP_007719718.1">
    <property type="nucleotide sequence ID" value="NZ_JAWRJJ010000053.1"/>
</dbReference>
<comment type="caution">
    <text evidence="2">The sequence shown here is derived from an EMBL/GenBank/DDBJ whole genome shotgun (WGS) entry which is preliminary data.</text>
</comment>
<proteinExistence type="predicted"/>
<protein>
    <submittedName>
        <fullName evidence="2">GHKL domain-containing protein</fullName>
    </submittedName>
</protein>
<sequence length="637" mass="70647">MNRKTQLKTIALMVLAASAALILFMSCYLYDNKYTRPRPPANMGVVRLDSGWYRKNPMFYLADGWSFYQGRLLPPDQIGDYAPDAYFYIGRYGGFDLGDPAGNPYGRGTYRTVILTDGPEREYALEMTPIYSRWRLWVNGKLVQSVGMGEPELNRSMSAVTFTARDRIEIVAEVEDQGHLYSGMVYPPAFGEPELVAGTSALRLLIHGAGCALALFIGALCLIIGVGSRFSRPYGLLALLCVCFFGSTAWPVFQVIGRGLNAFLVMERFCYYGICVSMMWIQGRICGLPQKACLPAWILGALVCLSVLVWPLVPVTVAWQLYAYGNVLAAFKWFTAVWLLGASIWAVCRRAPYSLPMLAGNCVFASALIMDKLLPIYEPVFTGWFVEIAGAVLILLIAGIGCFDMLLTFKEKMTLQMEQSLAGAQLEARAKYAALQQDYVARTRKQLHETRNRYTLLKHYADLGEVDQLRTYLKEIFPTLGISTFTEYTGHSLIDAILGVQAARAAQEGIYIEIDGHRLDGAVDVSNDDITSLFMNLLDNAVEACGRLPEDGERWIYLELKLENGEFVIRCANSAVPGQIEETGTSKADKQSHGFGLGVMEEVAARNGGTLKIEKDEDSFRVEIRLRAVSGSRNPGP</sequence>
<dbReference type="AlphaFoldDB" id="A0A413F9D1"/>
<evidence type="ECO:0000259" key="1">
    <source>
        <dbReference type="Pfam" id="PF14501"/>
    </source>
</evidence>
<dbReference type="Gene3D" id="3.30.565.10">
    <property type="entry name" value="Histidine kinase-like ATPase, C-terminal domain"/>
    <property type="match status" value="1"/>
</dbReference>